<comment type="subcellular location">
    <subcellularLocation>
        <location evidence="1 6">Cytoplasm</location>
    </subcellularLocation>
</comment>
<dbReference type="PANTHER" id="PTHR20982:SF3">
    <property type="entry name" value="MITOCHONDRIAL RIBOSOME RECYCLING FACTOR PSEUDO 1"/>
    <property type="match status" value="1"/>
</dbReference>
<proteinExistence type="inferred from homology"/>
<keyword evidence="4 6" id="KW-0648">Protein biosynthesis</keyword>
<dbReference type="Gene3D" id="1.10.132.20">
    <property type="entry name" value="Ribosome-recycling factor"/>
    <property type="match status" value="1"/>
</dbReference>
<dbReference type="NCBIfam" id="TIGR00496">
    <property type="entry name" value="frr"/>
    <property type="match status" value="1"/>
</dbReference>
<dbReference type="FunFam" id="3.30.1360.40:FF:000001">
    <property type="entry name" value="Ribosome-recycling factor"/>
    <property type="match status" value="1"/>
</dbReference>
<keyword evidence="3 6" id="KW-0963">Cytoplasm</keyword>
<accession>A0A1Y6C5T4</accession>
<evidence type="ECO:0000256" key="3">
    <source>
        <dbReference type="ARBA" id="ARBA00022490"/>
    </source>
</evidence>
<dbReference type="STRING" id="1513793.SAMN06296036_114104"/>
<name>A0A1Y6C5T4_9BACT</name>
<dbReference type="SUPFAM" id="SSF55194">
    <property type="entry name" value="Ribosome recycling factor, RRF"/>
    <property type="match status" value="1"/>
</dbReference>
<dbReference type="PANTHER" id="PTHR20982">
    <property type="entry name" value="RIBOSOME RECYCLING FACTOR"/>
    <property type="match status" value="1"/>
</dbReference>
<comment type="similarity">
    <text evidence="2 6">Belongs to the RRF family.</text>
</comment>
<dbReference type="OrthoDB" id="5293209at2"/>
<dbReference type="GO" id="GO:0005737">
    <property type="term" value="C:cytoplasm"/>
    <property type="evidence" value="ECO:0007669"/>
    <property type="project" value="UniProtKB-SubCell"/>
</dbReference>
<feature type="domain" description="Ribosome recycling factor" evidence="8">
    <location>
        <begin position="19"/>
        <end position="182"/>
    </location>
</feature>
<dbReference type="GO" id="GO:0043023">
    <property type="term" value="F:ribosomal large subunit binding"/>
    <property type="evidence" value="ECO:0007669"/>
    <property type="project" value="TreeGrafter"/>
</dbReference>
<dbReference type="AlphaFoldDB" id="A0A1Y6C5T4"/>
<dbReference type="InterPro" id="IPR002661">
    <property type="entry name" value="Ribosome_recyc_fac"/>
</dbReference>
<dbReference type="EMBL" id="FWZT01000014">
    <property type="protein sequence ID" value="SMF47082.1"/>
    <property type="molecule type" value="Genomic_DNA"/>
</dbReference>
<dbReference type="InterPro" id="IPR023584">
    <property type="entry name" value="Ribosome_recyc_fac_dom"/>
</dbReference>
<dbReference type="InterPro" id="IPR036191">
    <property type="entry name" value="RRF_sf"/>
</dbReference>
<dbReference type="CDD" id="cd00520">
    <property type="entry name" value="RRF"/>
    <property type="match status" value="1"/>
</dbReference>
<feature type="region of interest" description="Disordered" evidence="7">
    <location>
        <begin position="135"/>
        <end position="159"/>
    </location>
</feature>
<evidence type="ECO:0000256" key="4">
    <source>
        <dbReference type="ARBA" id="ARBA00022917"/>
    </source>
</evidence>
<protein>
    <recommendedName>
        <fullName evidence="6">Ribosome-recycling factor</fullName>
        <shortName evidence="6">RRF</shortName>
    </recommendedName>
    <alternativeName>
        <fullName evidence="6">Ribosome-releasing factor</fullName>
    </alternativeName>
</protein>
<dbReference type="HAMAP" id="MF_00040">
    <property type="entry name" value="RRF"/>
    <property type="match status" value="1"/>
</dbReference>
<evidence type="ECO:0000313" key="10">
    <source>
        <dbReference type="Proteomes" id="UP000192907"/>
    </source>
</evidence>
<evidence type="ECO:0000256" key="7">
    <source>
        <dbReference type="SAM" id="MobiDB-lite"/>
    </source>
</evidence>
<dbReference type="GO" id="GO:0006415">
    <property type="term" value="P:translational termination"/>
    <property type="evidence" value="ECO:0007669"/>
    <property type="project" value="UniProtKB-UniRule"/>
</dbReference>
<dbReference type="Pfam" id="PF01765">
    <property type="entry name" value="RRF"/>
    <property type="match status" value="1"/>
</dbReference>
<evidence type="ECO:0000256" key="5">
    <source>
        <dbReference type="ARBA" id="ARBA00025050"/>
    </source>
</evidence>
<dbReference type="Gene3D" id="3.30.1360.40">
    <property type="match status" value="1"/>
</dbReference>
<sequence>MDDVVNKCQADMEKRLKGFETDLTRVRTGRASISVLDGVKVEYYGTPTPLNQVGTLSTPDARTIVISPFEKNLIQEIEKSIMKADLGLQPTNDGVVIRIPIPQLTEERRKDIVKQLKKMAEDAKVSIRHIRRDSNDAIKKAEKNKELTEDDSKQLQQDVQKHTDAYIKKVDDRLAVKEKEVMKV</sequence>
<evidence type="ECO:0000256" key="2">
    <source>
        <dbReference type="ARBA" id="ARBA00005912"/>
    </source>
</evidence>
<organism evidence="9 10">
    <name type="scientific">Pseudobacteriovorax antillogorgiicola</name>
    <dbReference type="NCBI Taxonomy" id="1513793"/>
    <lineage>
        <taxon>Bacteria</taxon>
        <taxon>Pseudomonadati</taxon>
        <taxon>Bdellovibrionota</taxon>
        <taxon>Oligoflexia</taxon>
        <taxon>Oligoflexales</taxon>
        <taxon>Pseudobacteriovoracaceae</taxon>
        <taxon>Pseudobacteriovorax</taxon>
    </lineage>
</organism>
<dbReference type="FunFam" id="1.10.132.20:FF:000001">
    <property type="entry name" value="Ribosome-recycling factor"/>
    <property type="match status" value="1"/>
</dbReference>
<keyword evidence="10" id="KW-1185">Reference proteome</keyword>
<comment type="function">
    <text evidence="5 6">Responsible for the release of ribosomes from messenger RNA at the termination of protein biosynthesis. May increase the efficiency of translation by recycling ribosomes from one round of translation to another.</text>
</comment>
<gene>
    <name evidence="6" type="primary">frr</name>
    <name evidence="9" type="ORF">SAMN06296036_114104</name>
</gene>
<dbReference type="Proteomes" id="UP000192907">
    <property type="component" value="Unassembled WGS sequence"/>
</dbReference>
<evidence type="ECO:0000256" key="6">
    <source>
        <dbReference type="HAMAP-Rule" id="MF_00040"/>
    </source>
</evidence>
<evidence type="ECO:0000256" key="1">
    <source>
        <dbReference type="ARBA" id="ARBA00004496"/>
    </source>
</evidence>
<evidence type="ECO:0000313" key="9">
    <source>
        <dbReference type="EMBL" id="SMF47082.1"/>
    </source>
</evidence>
<reference evidence="10" key="1">
    <citation type="submission" date="2017-04" db="EMBL/GenBank/DDBJ databases">
        <authorList>
            <person name="Varghese N."/>
            <person name="Submissions S."/>
        </authorList>
    </citation>
    <scope>NUCLEOTIDE SEQUENCE [LARGE SCALE GENOMIC DNA]</scope>
    <source>
        <strain evidence="10">RKEM611</strain>
    </source>
</reference>
<dbReference type="RefSeq" id="WP_132321413.1">
    <property type="nucleotide sequence ID" value="NZ_FWZT01000014.1"/>
</dbReference>
<evidence type="ECO:0000259" key="8">
    <source>
        <dbReference type="Pfam" id="PF01765"/>
    </source>
</evidence>